<reference evidence="1 2" key="1">
    <citation type="submission" date="2016-07" db="EMBL/GenBank/DDBJ databases">
        <title>Pervasive Adenine N6-methylation of Active Genes in Fungi.</title>
        <authorList>
            <consortium name="DOE Joint Genome Institute"/>
            <person name="Mondo S.J."/>
            <person name="Dannebaum R.O."/>
            <person name="Kuo R.C."/>
            <person name="Labutti K."/>
            <person name="Haridas S."/>
            <person name="Kuo A."/>
            <person name="Salamov A."/>
            <person name="Ahrendt S.R."/>
            <person name="Lipzen A."/>
            <person name="Sullivan W."/>
            <person name="Andreopoulos W.B."/>
            <person name="Clum A."/>
            <person name="Lindquist E."/>
            <person name="Daum C."/>
            <person name="Ramamoorthy G.K."/>
            <person name="Gryganskyi A."/>
            <person name="Culley D."/>
            <person name="Magnuson J.K."/>
            <person name="James T.Y."/>
            <person name="O'Malley M.A."/>
            <person name="Stajich J.E."/>
            <person name="Spatafora J.W."/>
            <person name="Visel A."/>
            <person name="Grigoriev I.V."/>
        </authorList>
    </citation>
    <scope>NUCLEOTIDE SEQUENCE [LARGE SCALE GENOMIC DNA]</scope>
    <source>
        <strain evidence="1 2">CBS 129021</strain>
    </source>
</reference>
<dbReference type="EMBL" id="MCFJ01000005">
    <property type="protein sequence ID" value="ORY66528.1"/>
    <property type="molecule type" value="Genomic_DNA"/>
</dbReference>
<dbReference type="GeneID" id="63770158"/>
<protein>
    <submittedName>
        <fullName evidence="1">Uncharacterized protein</fullName>
    </submittedName>
</protein>
<evidence type="ECO:0000313" key="2">
    <source>
        <dbReference type="Proteomes" id="UP000193689"/>
    </source>
</evidence>
<dbReference type="Proteomes" id="UP000193689">
    <property type="component" value="Unassembled WGS sequence"/>
</dbReference>
<sequence>MTKQASSGGAFLRKVNTKSPIFARRCRVELQTTFFQKLLHQPQSNSQVWWYPAWRSTPLRKWVYNPPSQAATTGLCCRTWWRDISDTETECIHGKSSPAQFKSAPTSVSAPRNRICLSPPGRIALQRERKRGETAHLSGPRPRHLVHIRWVFRSRRVPGIRAKVV</sequence>
<accession>A0A1Y2E4P5</accession>
<name>A0A1Y2E4P5_9PEZI</name>
<comment type="caution">
    <text evidence="1">The sequence shown here is derived from an EMBL/GenBank/DDBJ whole genome shotgun (WGS) entry which is preliminary data.</text>
</comment>
<dbReference type="InParanoid" id="A0A1Y2E4P5"/>
<keyword evidence="2" id="KW-1185">Reference proteome</keyword>
<organism evidence="1 2">
    <name type="scientific">Pseudomassariella vexata</name>
    <dbReference type="NCBI Taxonomy" id="1141098"/>
    <lineage>
        <taxon>Eukaryota</taxon>
        <taxon>Fungi</taxon>
        <taxon>Dikarya</taxon>
        <taxon>Ascomycota</taxon>
        <taxon>Pezizomycotina</taxon>
        <taxon>Sordariomycetes</taxon>
        <taxon>Xylariomycetidae</taxon>
        <taxon>Amphisphaeriales</taxon>
        <taxon>Pseudomassariaceae</taxon>
        <taxon>Pseudomassariella</taxon>
    </lineage>
</organism>
<evidence type="ECO:0000313" key="1">
    <source>
        <dbReference type="EMBL" id="ORY66528.1"/>
    </source>
</evidence>
<dbReference type="RefSeq" id="XP_040717492.1">
    <property type="nucleotide sequence ID" value="XM_040853946.1"/>
</dbReference>
<gene>
    <name evidence="1" type="ORF">BCR38DRAFT_182559</name>
</gene>
<dbReference type="AlphaFoldDB" id="A0A1Y2E4P5"/>
<proteinExistence type="predicted"/>